<reference evidence="2" key="2">
    <citation type="submission" date="2020-09" db="EMBL/GenBank/DDBJ databases">
        <authorList>
            <person name="Sun Q."/>
            <person name="Kim S."/>
        </authorList>
    </citation>
    <scope>NUCLEOTIDE SEQUENCE</scope>
    <source>
        <strain evidence="2">KCTC 12988</strain>
    </source>
</reference>
<dbReference type="AlphaFoldDB" id="A0A918WKD2"/>
<dbReference type="SUPFAM" id="SSF53474">
    <property type="entry name" value="alpha/beta-Hydrolases"/>
    <property type="match status" value="1"/>
</dbReference>
<proteinExistence type="predicted"/>
<sequence>MRKFSTLACLLGLALNAWGQIGENREWTSSDGRTIEAELVSVSENKVEVRKGGKLVSITLDMLSQADRDFALGILTEQKKAAERADALENGKHADAMKSEWIRYDADEGGLIYQLFVGKRVKKDDSIPLFVHLHGAGARAEDVKVGHVEIAAKTVASEEFYRSGKNQCVICVPLCPPEPETWPKQVAKLEALIDNLIATLPVDTSRIYLSGYSQGGQGIGKLLQSRPDFYAGAIFADGGPADNWIGKVKTPMWSYFSPERDSSKAEAQKEKFAADGVEYRFDVFPDSVHNNIHWKMAKSEEVFEWLFEQKKS</sequence>
<feature type="chain" id="PRO_5037803302" description="Peptidase S9 prolyl oligopeptidase catalytic domain-containing protein" evidence="1">
    <location>
        <begin position="20"/>
        <end position="312"/>
    </location>
</feature>
<dbReference type="Gene3D" id="2.30.30.700">
    <property type="entry name" value="SLA1 homology domain 1"/>
    <property type="match status" value="1"/>
</dbReference>
<accession>A0A918WKD2</accession>
<evidence type="ECO:0000256" key="1">
    <source>
        <dbReference type="SAM" id="SignalP"/>
    </source>
</evidence>
<keyword evidence="3" id="KW-1185">Reference proteome</keyword>
<evidence type="ECO:0008006" key="4">
    <source>
        <dbReference type="Google" id="ProtNLM"/>
    </source>
</evidence>
<dbReference type="InterPro" id="IPR029058">
    <property type="entry name" value="AB_hydrolase_fold"/>
</dbReference>
<reference evidence="2" key="1">
    <citation type="journal article" date="2014" name="Int. J. Syst. Evol. Microbiol.">
        <title>Complete genome sequence of Corynebacterium casei LMG S-19264T (=DSM 44701T), isolated from a smear-ripened cheese.</title>
        <authorList>
            <consortium name="US DOE Joint Genome Institute (JGI-PGF)"/>
            <person name="Walter F."/>
            <person name="Albersmeier A."/>
            <person name="Kalinowski J."/>
            <person name="Ruckert C."/>
        </authorList>
    </citation>
    <scope>NUCLEOTIDE SEQUENCE</scope>
    <source>
        <strain evidence="2">KCTC 12988</strain>
    </source>
</reference>
<dbReference type="EMBL" id="BMXI01000009">
    <property type="protein sequence ID" value="GHC55413.1"/>
    <property type="molecule type" value="Genomic_DNA"/>
</dbReference>
<evidence type="ECO:0000313" key="2">
    <source>
        <dbReference type="EMBL" id="GHC55413.1"/>
    </source>
</evidence>
<protein>
    <recommendedName>
        <fullName evidence="4">Peptidase S9 prolyl oligopeptidase catalytic domain-containing protein</fullName>
    </recommendedName>
</protein>
<feature type="signal peptide" evidence="1">
    <location>
        <begin position="1"/>
        <end position="19"/>
    </location>
</feature>
<dbReference type="Gene3D" id="3.40.50.1820">
    <property type="entry name" value="alpha/beta hydrolase"/>
    <property type="match status" value="1"/>
</dbReference>
<dbReference type="Proteomes" id="UP000644507">
    <property type="component" value="Unassembled WGS sequence"/>
</dbReference>
<keyword evidence="1" id="KW-0732">Signal</keyword>
<dbReference type="RefSeq" id="WP_189570057.1">
    <property type="nucleotide sequence ID" value="NZ_BMXI01000009.1"/>
</dbReference>
<evidence type="ECO:0000313" key="3">
    <source>
        <dbReference type="Proteomes" id="UP000644507"/>
    </source>
</evidence>
<gene>
    <name evidence="2" type="ORF">GCM10007100_22480</name>
</gene>
<comment type="caution">
    <text evidence="2">The sequence shown here is derived from an EMBL/GenBank/DDBJ whole genome shotgun (WGS) entry which is preliminary data.</text>
</comment>
<organism evidence="2 3">
    <name type="scientific">Roseibacillus persicicus</name>
    <dbReference type="NCBI Taxonomy" id="454148"/>
    <lineage>
        <taxon>Bacteria</taxon>
        <taxon>Pseudomonadati</taxon>
        <taxon>Verrucomicrobiota</taxon>
        <taxon>Verrucomicrobiia</taxon>
        <taxon>Verrucomicrobiales</taxon>
        <taxon>Verrucomicrobiaceae</taxon>
        <taxon>Roseibacillus</taxon>
    </lineage>
</organism>
<name>A0A918WKD2_9BACT</name>